<evidence type="ECO:0000256" key="1">
    <source>
        <dbReference type="SAM" id="MobiDB-lite"/>
    </source>
</evidence>
<dbReference type="PANTHER" id="PTHR38372">
    <property type="entry name" value="DENTIN SIALOPHOSPHOPROTEIN-LIKE PROTEIN"/>
    <property type="match status" value="1"/>
</dbReference>
<feature type="region of interest" description="Disordered" evidence="1">
    <location>
        <begin position="1"/>
        <end position="47"/>
    </location>
</feature>
<dbReference type="PANTHER" id="PTHR38372:SF2">
    <property type="entry name" value="DENTIN SIALOPHOSPHOPROTEIN-LIKE PROTEIN"/>
    <property type="match status" value="1"/>
</dbReference>
<evidence type="ECO:0000313" key="2">
    <source>
        <dbReference type="EMBL" id="EPS67226.1"/>
    </source>
</evidence>
<sequence>MGRGGGGGGSAGKRPPVNRAVSTGRLPKVGGPRGRVGASSDSIISPPTTSFQVEESFSLVRENPLNFGMAIKLAPDLVDEIKRVEAHGGSACIKFDAHANNPGNVIRVGDKIYRFTWSKEPGDLCDIYEETQNGGDGNGLLVESGGTWRKLNVERELDESTKNLVKKRSEEAEQKLKSRKAIVLDPQNPSMKNQMKAIAASESNPWRNFKNRKEYPSKKRKFEPPAAGLPSSVPKSGSSATHISRGNLSSSSPLLSHQERHCPQTSPAGSGHHLKGYVGAPEVLSQSMDKTLDPDRETLPKLQNGNAAEKVKQTGNMETKPSDIRGPMISLLLEHNDRGMLFKARNMFL</sequence>
<dbReference type="Proteomes" id="UP000015453">
    <property type="component" value="Unassembled WGS sequence"/>
</dbReference>
<organism evidence="2 3">
    <name type="scientific">Genlisea aurea</name>
    <dbReference type="NCBI Taxonomy" id="192259"/>
    <lineage>
        <taxon>Eukaryota</taxon>
        <taxon>Viridiplantae</taxon>
        <taxon>Streptophyta</taxon>
        <taxon>Embryophyta</taxon>
        <taxon>Tracheophyta</taxon>
        <taxon>Spermatophyta</taxon>
        <taxon>Magnoliopsida</taxon>
        <taxon>eudicotyledons</taxon>
        <taxon>Gunneridae</taxon>
        <taxon>Pentapetalae</taxon>
        <taxon>asterids</taxon>
        <taxon>lamiids</taxon>
        <taxon>Lamiales</taxon>
        <taxon>Lentibulariaceae</taxon>
        <taxon>Genlisea</taxon>
    </lineage>
</organism>
<dbReference type="EMBL" id="AUSU01003233">
    <property type="protein sequence ID" value="EPS67226.1"/>
    <property type="molecule type" value="Genomic_DNA"/>
</dbReference>
<comment type="caution">
    <text evidence="2">The sequence shown here is derived from an EMBL/GenBank/DDBJ whole genome shotgun (WGS) entry which is preliminary data.</text>
</comment>
<dbReference type="AlphaFoldDB" id="S8CQT2"/>
<feature type="compositionally biased region" description="Polar residues" evidence="1">
    <location>
        <begin position="233"/>
        <end position="255"/>
    </location>
</feature>
<reference evidence="2 3" key="1">
    <citation type="journal article" date="2013" name="BMC Genomics">
        <title>The miniature genome of a carnivorous plant Genlisea aurea contains a low number of genes and short non-coding sequences.</title>
        <authorList>
            <person name="Leushkin E.V."/>
            <person name="Sutormin R.A."/>
            <person name="Nabieva E.R."/>
            <person name="Penin A.A."/>
            <person name="Kondrashov A.S."/>
            <person name="Logacheva M.D."/>
        </authorList>
    </citation>
    <scope>NUCLEOTIDE SEQUENCE [LARGE SCALE GENOMIC DNA]</scope>
</reference>
<keyword evidence="3" id="KW-1185">Reference proteome</keyword>
<gene>
    <name evidence="2" type="ORF">M569_07549</name>
</gene>
<accession>S8CQT2</accession>
<name>S8CQT2_9LAMI</name>
<evidence type="ECO:0000313" key="3">
    <source>
        <dbReference type="Proteomes" id="UP000015453"/>
    </source>
</evidence>
<protein>
    <submittedName>
        <fullName evidence="2">Uncharacterized protein</fullName>
    </submittedName>
</protein>
<feature type="region of interest" description="Disordered" evidence="1">
    <location>
        <begin position="297"/>
        <end position="323"/>
    </location>
</feature>
<feature type="compositionally biased region" description="Gly residues" evidence="1">
    <location>
        <begin position="1"/>
        <end position="11"/>
    </location>
</feature>
<feature type="region of interest" description="Disordered" evidence="1">
    <location>
        <begin position="198"/>
        <end position="276"/>
    </location>
</feature>
<dbReference type="OrthoDB" id="4869960at2759"/>
<proteinExistence type="predicted"/>